<protein>
    <submittedName>
        <fullName evidence="1">Sulfate adenylyltransferase small subunit</fullName>
    </submittedName>
</protein>
<evidence type="ECO:0000313" key="1">
    <source>
        <dbReference type="EMBL" id="RAK52470.1"/>
    </source>
</evidence>
<dbReference type="InterPro" id="IPR014729">
    <property type="entry name" value="Rossmann-like_a/b/a_fold"/>
</dbReference>
<accession>A0A328ACV8</accession>
<dbReference type="PANTHER" id="PTHR43196">
    <property type="entry name" value="SULFATE ADENYLYLTRANSFERASE SUBUNIT 2"/>
    <property type="match status" value="1"/>
</dbReference>
<organism evidence="1 2">
    <name type="scientific">Phenylobacterium deserti</name>
    <dbReference type="NCBI Taxonomy" id="1914756"/>
    <lineage>
        <taxon>Bacteria</taxon>
        <taxon>Pseudomonadati</taxon>
        <taxon>Pseudomonadota</taxon>
        <taxon>Alphaproteobacteria</taxon>
        <taxon>Caulobacterales</taxon>
        <taxon>Caulobacteraceae</taxon>
        <taxon>Phenylobacterium</taxon>
    </lineage>
</organism>
<dbReference type="SUPFAM" id="SSF52402">
    <property type="entry name" value="Adenine nucleotide alpha hydrolases-like"/>
    <property type="match status" value="1"/>
</dbReference>
<dbReference type="PANTHER" id="PTHR43196:SF1">
    <property type="entry name" value="SULFATE ADENYLYLTRANSFERASE SUBUNIT 2"/>
    <property type="match status" value="1"/>
</dbReference>
<comment type="caution">
    <text evidence="1">The sequence shown here is derived from an EMBL/GenBank/DDBJ whole genome shotgun (WGS) entry which is preliminary data.</text>
</comment>
<keyword evidence="1" id="KW-0548">Nucleotidyltransferase</keyword>
<dbReference type="InterPro" id="IPR050128">
    <property type="entry name" value="Sulfate_adenylyltrnsfr_sub2"/>
</dbReference>
<feature type="non-terminal residue" evidence="1">
    <location>
        <position position="62"/>
    </location>
</feature>
<dbReference type="GO" id="GO:0016779">
    <property type="term" value="F:nucleotidyltransferase activity"/>
    <property type="evidence" value="ECO:0007669"/>
    <property type="project" value="UniProtKB-KW"/>
</dbReference>
<dbReference type="Gene3D" id="3.40.50.620">
    <property type="entry name" value="HUPs"/>
    <property type="match status" value="1"/>
</dbReference>
<reference evidence="2" key="1">
    <citation type="submission" date="2018-05" db="EMBL/GenBank/DDBJ databases">
        <authorList>
            <person name="Li X."/>
        </authorList>
    </citation>
    <scope>NUCLEOTIDE SEQUENCE [LARGE SCALE GENOMIC DNA]</scope>
    <source>
        <strain evidence="2">YIM 73061</strain>
    </source>
</reference>
<evidence type="ECO:0000313" key="2">
    <source>
        <dbReference type="Proteomes" id="UP000249725"/>
    </source>
</evidence>
<gene>
    <name evidence="1" type="ORF">DJ018_09655</name>
</gene>
<sequence>MDARAAPARFFERTALPSDTLTHLQRLEAESIHILREVVAECENPVMLYSIGKDSAVMLHLA</sequence>
<keyword evidence="2" id="KW-1185">Reference proteome</keyword>
<name>A0A328ACV8_9CAUL</name>
<keyword evidence="1" id="KW-0808">Transferase</keyword>
<proteinExistence type="predicted"/>
<dbReference type="Proteomes" id="UP000249725">
    <property type="component" value="Unassembled WGS sequence"/>
</dbReference>
<dbReference type="EMBL" id="QFYR01000002">
    <property type="protein sequence ID" value="RAK52470.1"/>
    <property type="molecule type" value="Genomic_DNA"/>
</dbReference>
<dbReference type="AlphaFoldDB" id="A0A328ACV8"/>